<evidence type="ECO:0000313" key="5">
    <source>
        <dbReference type="Proteomes" id="UP000030752"/>
    </source>
</evidence>
<dbReference type="InterPro" id="IPR056124">
    <property type="entry name" value="DUF7707"/>
</dbReference>
<evidence type="ECO:0000256" key="2">
    <source>
        <dbReference type="SAM" id="SignalP"/>
    </source>
</evidence>
<dbReference type="EMBL" id="KB822722">
    <property type="protein sequence ID" value="ETN38894.1"/>
    <property type="molecule type" value="Genomic_DNA"/>
</dbReference>
<dbReference type="AlphaFoldDB" id="W2RT68"/>
<dbReference type="Proteomes" id="UP000030752">
    <property type="component" value="Unassembled WGS sequence"/>
</dbReference>
<gene>
    <name evidence="4" type="ORF">HMPREF1541_06936</name>
</gene>
<evidence type="ECO:0000256" key="1">
    <source>
        <dbReference type="SAM" id="MobiDB-lite"/>
    </source>
</evidence>
<keyword evidence="5" id="KW-1185">Reference proteome</keyword>
<evidence type="ECO:0000313" key="4">
    <source>
        <dbReference type="EMBL" id="ETN38894.1"/>
    </source>
</evidence>
<dbReference type="VEuPathDB" id="FungiDB:HMPREF1541_06936"/>
<feature type="region of interest" description="Disordered" evidence="1">
    <location>
        <begin position="155"/>
        <end position="184"/>
    </location>
</feature>
<protein>
    <recommendedName>
        <fullName evidence="3">DUF7707 domain-containing protein</fullName>
    </recommendedName>
</protein>
<accession>W2RT68</accession>
<keyword evidence="2" id="KW-0732">Signal</keyword>
<dbReference type="Pfam" id="PF24808">
    <property type="entry name" value="DUF7707"/>
    <property type="match status" value="1"/>
</dbReference>
<sequence>MLAKFILGLVAVSAGAFAQDPTIETSSASSIDATTTLSQAMPPAATASFNPAPVNSSVRFNWCRGQLNACPQICGGAAAQNFCDSDQLTYTCVCANGTAPDVTSFANTLPFYICQQTYIQCVANNPDDAQAQEVCTTNQQCGTRNATAEAIAQTMASESTTATSTSESSGSSETGSSTASETASSTSSDSAAVANVAQLSTGAFALLLAAAFKLFV</sequence>
<dbReference type="InParanoid" id="W2RT68"/>
<name>W2RT68_CYPE1</name>
<feature type="chain" id="PRO_5004824001" description="DUF7707 domain-containing protein" evidence="2">
    <location>
        <begin position="19"/>
        <end position="216"/>
    </location>
</feature>
<dbReference type="RefSeq" id="XP_008719483.1">
    <property type="nucleotide sequence ID" value="XM_008721261.1"/>
</dbReference>
<dbReference type="eggNOG" id="ENOG502SSWV">
    <property type="taxonomic scope" value="Eukaryota"/>
</dbReference>
<dbReference type="OrthoDB" id="2121879at2759"/>
<feature type="domain" description="DUF7707" evidence="3">
    <location>
        <begin position="48"/>
        <end position="145"/>
    </location>
</feature>
<feature type="compositionally biased region" description="Low complexity" evidence="1">
    <location>
        <begin position="156"/>
        <end position="184"/>
    </location>
</feature>
<dbReference type="PANTHER" id="PTHR38118:SF4">
    <property type="match status" value="1"/>
</dbReference>
<feature type="signal peptide" evidence="2">
    <location>
        <begin position="1"/>
        <end position="18"/>
    </location>
</feature>
<reference evidence="4 5" key="1">
    <citation type="submission" date="2013-03" db="EMBL/GenBank/DDBJ databases">
        <title>The Genome Sequence of Phialophora europaea CBS 101466.</title>
        <authorList>
            <consortium name="The Broad Institute Genomics Platform"/>
            <person name="Cuomo C."/>
            <person name="de Hoog S."/>
            <person name="Gorbushina A."/>
            <person name="Walker B."/>
            <person name="Young S.K."/>
            <person name="Zeng Q."/>
            <person name="Gargeya S."/>
            <person name="Fitzgerald M."/>
            <person name="Haas B."/>
            <person name="Abouelleil A."/>
            <person name="Allen A.W."/>
            <person name="Alvarado L."/>
            <person name="Arachchi H.M."/>
            <person name="Berlin A.M."/>
            <person name="Chapman S.B."/>
            <person name="Gainer-Dewar J."/>
            <person name="Goldberg J."/>
            <person name="Griggs A."/>
            <person name="Gujja S."/>
            <person name="Hansen M."/>
            <person name="Howarth C."/>
            <person name="Imamovic A."/>
            <person name="Ireland A."/>
            <person name="Larimer J."/>
            <person name="McCowan C."/>
            <person name="Murphy C."/>
            <person name="Pearson M."/>
            <person name="Poon T.W."/>
            <person name="Priest M."/>
            <person name="Roberts A."/>
            <person name="Saif S."/>
            <person name="Shea T."/>
            <person name="Sisk P."/>
            <person name="Sykes S."/>
            <person name="Wortman J."/>
            <person name="Nusbaum C."/>
            <person name="Birren B."/>
        </authorList>
    </citation>
    <scope>NUCLEOTIDE SEQUENCE [LARGE SCALE GENOMIC DNA]</scope>
    <source>
        <strain evidence="4 5">CBS 101466</strain>
    </source>
</reference>
<organism evidence="4 5">
    <name type="scientific">Cyphellophora europaea (strain CBS 101466)</name>
    <name type="common">Phialophora europaea</name>
    <dbReference type="NCBI Taxonomy" id="1220924"/>
    <lineage>
        <taxon>Eukaryota</taxon>
        <taxon>Fungi</taxon>
        <taxon>Dikarya</taxon>
        <taxon>Ascomycota</taxon>
        <taxon>Pezizomycotina</taxon>
        <taxon>Eurotiomycetes</taxon>
        <taxon>Chaetothyriomycetidae</taxon>
        <taxon>Chaetothyriales</taxon>
        <taxon>Cyphellophoraceae</taxon>
        <taxon>Cyphellophora</taxon>
    </lineage>
</organism>
<dbReference type="PANTHER" id="PTHR38118">
    <property type="entry name" value="ANCHORED CELL WALL PROTEIN 11-RELATED"/>
    <property type="match status" value="1"/>
</dbReference>
<proteinExistence type="predicted"/>
<dbReference type="HOGENOM" id="CLU_084512_1_0_1"/>
<dbReference type="GeneID" id="19974275"/>
<evidence type="ECO:0000259" key="3">
    <source>
        <dbReference type="Pfam" id="PF24808"/>
    </source>
</evidence>